<dbReference type="PROSITE" id="PS00061">
    <property type="entry name" value="ADH_SHORT"/>
    <property type="match status" value="1"/>
</dbReference>
<dbReference type="SUPFAM" id="SSF51735">
    <property type="entry name" value="NAD(P)-binding Rossmann-fold domains"/>
    <property type="match status" value="1"/>
</dbReference>
<keyword evidence="2" id="KW-0560">Oxidoreductase</keyword>
<dbReference type="PANTHER" id="PTHR42901">
    <property type="entry name" value="ALCOHOL DEHYDROGENASE"/>
    <property type="match status" value="1"/>
</dbReference>
<comment type="caution">
    <text evidence="3">The sequence shown here is derived from an EMBL/GenBank/DDBJ whole genome shotgun (WGS) entry which is preliminary data.</text>
</comment>
<dbReference type="AlphaFoldDB" id="A0A501PQY1"/>
<dbReference type="InterPro" id="IPR020904">
    <property type="entry name" value="Sc_DH/Rdtase_CS"/>
</dbReference>
<dbReference type="EMBL" id="VFIY01000004">
    <property type="protein sequence ID" value="TPD62939.1"/>
    <property type="molecule type" value="Genomic_DNA"/>
</dbReference>
<keyword evidence="4" id="KW-1185">Reference proteome</keyword>
<dbReference type="OrthoDB" id="9790785at2"/>
<proteinExistence type="inferred from homology"/>
<evidence type="ECO:0000256" key="2">
    <source>
        <dbReference type="ARBA" id="ARBA00023002"/>
    </source>
</evidence>
<sequence length="240" mass="26256">MGKLDGKIALITGASRGIGRAVALEFAREGADVILVARTVGALEALDDEIKQETGREALLVPLDITDFDGIDRLGAALYEKYGKLDILVGNAGYLGILSPVAHIAPKDWDSLLDINLTANFRLIRSMESLLKQSDAGRALFVSSGVAHKNRAYWAGYAMSKAALEVLVRTWAEEMKITNIKANLVNPGPMRTAMRAKAVPGEDPEKLPHPKEIAPMFVELCSEEFSETGQLFDFKEWKEK</sequence>
<protein>
    <submittedName>
        <fullName evidence="3">SDR family NAD(P)-dependent oxidoreductase</fullName>
    </submittedName>
</protein>
<dbReference type="Proteomes" id="UP000319148">
    <property type="component" value="Unassembled WGS sequence"/>
</dbReference>
<accession>A0A501PQY1</accession>
<dbReference type="PANTHER" id="PTHR42901:SF1">
    <property type="entry name" value="ALCOHOL DEHYDROGENASE"/>
    <property type="match status" value="1"/>
</dbReference>
<dbReference type="RefSeq" id="WP_139938189.1">
    <property type="nucleotide sequence ID" value="NZ_JBHSYP010000022.1"/>
</dbReference>
<reference evidence="4" key="1">
    <citation type="submission" date="2019-06" db="EMBL/GenBank/DDBJ databases">
        <title>The complete genome of Emcibacter congregatus ZYLT.</title>
        <authorList>
            <person name="Zhao Z."/>
        </authorList>
    </citation>
    <scope>NUCLEOTIDE SEQUENCE [LARGE SCALE GENOMIC DNA]</scope>
    <source>
        <strain evidence="4">MCCC 1A06723</strain>
    </source>
</reference>
<comment type="similarity">
    <text evidence="1">Belongs to the short-chain dehydrogenases/reductases (SDR) family.</text>
</comment>
<dbReference type="GO" id="GO:0016491">
    <property type="term" value="F:oxidoreductase activity"/>
    <property type="evidence" value="ECO:0007669"/>
    <property type="project" value="UniProtKB-KW"/>
</dbReference>
<gene>
    <name evidence="3" type="ORF">FIV46_02340</name>
</gene>
<evidence type="ECO:0000313" key="3">
    <source>
        <dbReference type="EMBL" id="TPD62939.1"/>
    </source>
</evidence>
<dbReference type="Gene3D" id="3.40.50.720">
    <property type="entry name" value="NAD(P)-binding Rossmann-like Domain"/>
    <property type="match status" value="1"/>
</dbReference>
<dbReference type="Pfam" id="PF00106">
    <property type="entry name" value="adh_short"/>
    <property type="match status" value="1"/>
</dbReference>
<evidence type="ECO:0000313" key="4">
    <source>
        <dbReference type="Proteomes" id="UP000319148"/>
    </source>
</evidence>
<organism evidence="3 4">
    <name type="scientific">Emcibacter nanhaiensis</name>
    <dbReference type="NCBI Taxonomy" id="1505037"/>
    <lineage>
        <taxon>Bacteria</taxon>
        <taxon>Pseudomonadati</taxon>
        <taxon>Pseudomonadota</taxon>
        <taxon>Alphaproteobacteria</taxon>
        <taxon>Emcibacterales</taxon>
        <taxon>Emcibacteraceae</taxon>
        <taxon>Emcibacter</taxon>
    </lineage>
</organism>
<dbReference type="InterPro" id="IPR036291">
    <property type="entry name" value="NAD(P)-bd_dom_sf"/>
</dbReference>
<evidence type="ECO:0000256" key="1">
    <source>
        <dbReference type="ARBA" id="ARBA00006484"/>
    </source>
</evidence>
<dbReference type="PRINTS" id="PR00081">
    <property type="entry name" value="GDHRDH"/>
</dbReference>
<name>A0A501PQY1_9PROT</name>
<dbReference type="InterPro" id="IPR002347">
    <property type="entry name" value="SDR_fam"/>
</dbReference>